<keyword evidence="1" id="KW-0812">Transmembrane</keyword>
<dbReference type="InterPro" id="IPR006671">
    <property type="entry name" value="Cyclin_N"/>
</dbReference>
<accession>A0A0V0R5J0</accession>
<gene>
    <name evidence="3" type="ORF">PPERSA_02636</name>
</gene>
<keyword evidence="4" id="KW-1185">Reference proteome</keyword>
<dbReference type="Proteomes" id="UP000054937">
    <property type="component" value="Unassembled WGS sequence"/>
</dbReference>
<dbReference type="InterPro" id="IPR036915">
    <property type="entry name" value="Cyclin-like_sf"/>
</dbReference>
<evidence type="ECO:0000313" key="3">
    <source>
        <dbReference type="EMBL" id="KRX09764.1"/>
    </source>
</evidence>
<evidence type="ECO:0000259" key="2">
    <source>
        <dbReference type="Pfam" id="PF00134"/>
    </source>
</evidence>
<evidence type="ECO:0000313" key="4">
    <source>
        <dbReference type="Proteomes" id="UP000054937"/>
    </source>
</evidence>
<organism evidence="3 4">
    <name type="scientific">Pseudocohnilembus persalinus</name>
    <name type="common">Ciliate</name>
    <dbReference type="NCBI Taxonomy" id="266149"/>
    <lineage>
        <taxon>Eukaryota</taxon>
        <taxon>Sar</taxon>
        <taxon>Alveolata</taxon>
        <taxon>Ciliophora</taxon>
        <taxon>Intramacronucleata</taxon>
        <taxon>Oligohymenophorea</taxon>
        <taxon>Scuticociliatia</taxon>
        <taxon>Philasterida</taxon>
        <taxon>Pseudocohnilembidae</taxon>
        <taxon>Pseudocohnilembus</taxon>
    </lineage>
</organism>
<evidence type="ECO:0000256" key="1">
    <source>
        <dbReference type="SAM" id="Phobius"/>
    </source>
</evidence>
<name>A0A0V0R5J0_PSEPJ</name>
<feature type="transmembrane region" description="Helical" evidence="1">
    <location>
        <begin position="108"/>
        <end position="127"/>
    </location>
</feature>
<dbReference type="AlphaFoldDB" id="A0A0V0R5J0"/>
<keyword evidence="1" id="KW-1133">Transmembrane helix</keyword>
<feature type="domain" description="Cyclin N-terminal" evidence="2">
    <location>
        <begin position="40"/>
        <end position="141"/>
    </location>
</feature>
<proteinExistence type="predicted"/>
<keyword evidence="1" id="KW-0472">Membrane</keyword>
<dbReference type="InParanoid" id="A0A0V0R5J0"/>
<protein>
    <submittedName>
        <fullName evidence="3">Cyclin-like protein</fullName>
    </submittedName>
</protein>
<dbReference type="Gene3D" id="1.10.472.10">
    <property type="entry name" value="Cyclin-like"/>
    <property type="match status" value="2"/>
</dbReference>
<dbReference type="EMBL" id="LDAU01000044">
    <property type="protein sequence ID" value="KRX09764.1"/>
    <property type="molecule type" value="Genomic_DNA"/>
</dbReference>
<reference evidence="3 4" key="1">
    <citation type="journal article" date="2015" name="Sci. Rep.">
        <title>Genome of the facultative scuticociliatosis pathogen Pseudocohnilembus persalinus provides insight into its virulence through horizontal gene transfer.</title>
        <authorList>
            <person name="Xiong J."/>
            <person name="Wang G."/>
            <person name="Cheng J."/>
            <person name="Tian M."/>
            <person name="Pan X."/>
            <person name="Warren A."/>
            <person name="Jiang C."/>
            <person name="Yuan D."/>
            <person name="Miao W."/>
        </authorList>
    </citation>
    <scope>NUCLEOTIDE SEQUENCE [LARGE SCALE GENOMIC DNA]</scope>
    <source>
        <strain evidence="3">36N120E</strain>
    </source>
</reference>
<sequence>MGFLEQMNKNQFLEIIFMGTKKWPENYCQDLIISYFQKLQDQEAKESLQIVPQEFLQKNEGYLKYRVVLIDYLSGILQQYIDFQTINLVVKMHDNLMTRYCNPDINQYLALGLALVLIAAKFLQIQYPGAQHLLYLTNSKICNLELTFADMGPHLLVSGVFYFYFQVTKNMKNREQIEGPLNEEEKNEQREEWPLAMKKITGLEIKQVRSIAKQIYLTYRKYQIQQQAFQGFSNIYLKYCDQKFGQVALFNLN</sequence>
<comment type="caution">
    <text evidence="3">The sequence shown here is derived from an EMBL/GenBank/DDBJ whole genome shotgun (WGS) entry which is preliminary data.</text>
</comment>
<dbReference type="SUPFAM" id="SSF47954">
    <property type="entry name" value="Cyclin-like"/>
    <property type="match status" value="1"/>
</dbReference>
<feature type="transmembrane region" description="Helical" evidence="1">
    <location>
        <begin position="147"/>
        <end position="165"/>
    </location>
</feature>
<dbReference type="Pfam" id="PF00134">
    <property type="entry name" value="Cyclin_N"/>
    <property type="match status" value="1"/>
</dbReference>